<sequence length="82" mass="9403">MKLMATREKLSYSFFYSPSSTASNLLDVAFVPCVDERSYNWRAALLSSCFQEIAIERYIGLPTDSATAWYILEITHLERKGQ</sequence>
<organism evidence="1 2">
    <name type="scientific">Quillaja saponaria</name>
    <name type="common">Soap bark tree</name>
    <dbReference type="NCBI Taxonomy" id="32244"/>
    <lineage>
        <taxon>Eukaryota</taxon>
        <taxon>Viridiplantae</taxon>
        <taxon>Streptophyta</taxon>
        <taxon>Embryophyta</taxon>
        <taxon>Tracheophyta</taxon>
        <taxon>Spermatophyta</taxon>
        <taxon>Magnoliopsida</taxon>
        <taxon>eudicotyledons</taxon>
        <taxon>Gunneridae</taxon>
        <taxon>Pentapetalae</taxon>
        <taxon>rosids</taxon>
        <taxon>fabids</taxon>
        <taxon>Fabales</taxon>
        <taxon>Quillajaceae</taxon>
        <taxon>Quillaja</taxon>
    </lineage>
</organism>
<name>A0AAD7P5L5_QUISA</name>
<dbReference type="EMBL" id="JARAOO010000014">
    <property type="protein sequence ID" value="KAJ7942824.1"/>
    <property type="molecule type" value="Genomic_DNA"/>
</dbReference>
<proteinExistence type="predicted"/>
<dbReference type="Proteomes" id="UP001163823">
    <property type="component" value="Chromosome 14"/>
</dbReference>
<gene>
    <name evidence="1" type="ORF">O6P43_032445</name>
</gene>
<evidence type="ECO:0000313" key="1">
    <source>
        <dbReference type="EMBL" id="KAJ7942824.1"/>
    </source>
</evidence>
<reference evidence="1" key="1">
    <citation type="journal article" date="2023" name="Science">
        <title>Elucidation of the pathway for biosynthesis of saponin adjuvants from the soapbark tree.</title>
        <authorList>
            <person name="Reed J."/>
            <person name="Orme A."/>
            <person name="El-Demerdash A."/>
            <person name="Owen C."/>
            <person name="Martin L.B.B."/>
            <person name="Misra R.C."/>
            <person name="Kikuchi S."/>
            <person name="Rejzek M."/>
            <person name="Martin A.C."/>
            <person name="Harkess A."/>
            <person name="Leebens-Mack J."/>
            <person name="Louveau T."/>
            <person name="Stephenson M.J."/>
            <person name="Osbourn A."/>
        </authorList>
    </citation>
    <scope>NUCLEOTIDE SEQUENCE</scope>
    <source>
        <strain evidence="1">S10</strain>
    </source>
</reference>
<evidence type="ECO:0000313" key="2">
    <source>
        <dbReference type="Proteomes" id="UP001163823"/>
    </source>
</evidence>
<dbReference type="KEGG" id="qsa:O6P43_032445"/>
<protein>
    <submittedName>
        <fullName evidence="1">Uncharacterized protein</fullName>
    </submittedName>
</protein>
<keyword evidence="2" id="KW-1185">Reference proteome</keyword>
<comment type="caution">
    <text evidence="1">The sequence shown here is derived from an EMBL/GenBank/DDBJ whole genome shotgun (WGS) entry which is preliminary data.</text>
</comment>
<accession>A0AAD7P5L5</accession>
<dbReference type="AlphaFoldDB" id="A0AAD7P5L5"/>